<evidence type="ECO:0000313" key="1">
    <source>
        <dbReference type="EMBL" id="RNA05939.1"/>
    </source>
</evidence>
<sequence>MNIKQSKSVSIETNEMQFLNFILIQQSINNNKICKLIIVMLSPNHSIFKGVHNLGKKDCFELIRN</sequence>
<dbReference type="AlphaFoldDB" id="A0A3M7Q3Z8"/>
<reference evidence="1 2" key="1">
    <citation type="journal article" date="2018" name="Sci. Rep.">
        <title>Genomic signatures of local adaptation to the degree of environmental predictability in rotifers.</title>
        <authorList>
            <person name="Franch-Gras L."/>
            <person name="Hahn C."/>
            <person name="Garcia-Roger E.M."/>
            <person name="Carmona M.J."/>
            <person name="Serra M."/>
            <person name="Gomez A."/>
        </authorList>
    </citation>
    <scope>NUCLEOTIDE SEQUENCE [LARGE SCALE GENOMIC DNA]</scope>
    <source>
        <strain evidence="1">HYR1</strain>
    </source>
</reference>
<keyword evidence="2" id="KW-1185">Reference proteome</keyword>
<evidence type="ECO:0000313" key="2">
    <source>
        <dbReference type="Proteomes" id="UP000276133"/>
    </source>
</evidence>
<accession>A0A3M7Q3Z8</accession>
<organism evidence="1 2">
    <name type="scientific">Brachionus plicatilis</name>
    <name type="common">Marine rotifer</name>
    <name type="synonym">Brachionus muelleri</name>
    <dbReference type="NCBI Taxonomy" id="10195"/>
    <lineage>
        <taxon>Eukaryota</taxon>
        <taxon>Metazoa</taxon>
        <taxon>Spiralia</taxon>
        <taxon>Gnathifera</taxon>
        <taxon>Rotifera</taxon>
        <taxon>Eurotatoria</taxon>
        <taxon>Monogononta</taxon>
        <taxon>Pseudotrocha</taxon>
        <taxon>Ploima</taxon>
        <taxon>Brachionidae</taxon>
        <taxon>Brachionus</taxon>
    </lineage>
</organism>
<name>A0A3M7Q3Z8_BRAPC</name>
<comment type="caution">
    <text evidence="1">The sequence shown here is derived from an EMBL/GenBank/DDBJ whole genome shotgun (WGS) entry which is preliminary data.</text>
</comment>
<dbReference type="EMBL" id="REGN01007554">
    <property type="protein sequence ID" value="RNA05939.1"/>
    <property type="molecule type" value="Genomic_DNA"/>
</dbReference>
<dbReference type="Proteomes" id="UP000276133">
    <property type="component" value="Unassembled WGS sequence"/>
</dbReference>
<gene>
    <name evidence="1" type="ORF">BpHYR1_032691</name>
</gene>
<proteinExistence type="predicted"/>
<protein>
    <submittedName>
        <fullName evidence="1">Uncharacterized protein</fullName>
    </submittedName>
</protein>